<feature type="compositionally biased region" description="Low complexity" evidence="1">
    <location>
        <begin position="17"/>
        <end position="37"/>
    </location>
</feature>
<keyword evidence="3" id="KW-1185">Reference proteome</keyword>
<feature type="region of interest" description="Disordered" evidence="1">
    <location>
        <begin position="1"/>
        <end position="116"/>
    </location>
</feature>
<accession>A0A2H9ZUM9</accession>
<proteinExistence type="predicted"/>
<sequence length="116" mass="12106">MGGCATKPKVLQDEAEAPQPAEEQAAVATVADTVTAEAGEEEKEEVKAEEAAEAADGRKSLHNLFTEKEAEESATGSEETAPNSSPVDEVKAAGEAGSDAADQKRQEEAQTEETMQ</sequence>
<organism evidence="2 3">
    <name type="scientific">Apostasia shenzhenica</name>
    <dbReference type="NCBI Taxonomy" id="1088818"/>
    <lineage>
        <taxon>Eukaryota</taxon>
        <taxon>Viridiplantae</taxon>
        <taxon>Streptophyta</taxon>
        <taxon>Embryophyta</taxon>
        <taxon>Tracheophyta</taxon>
        <taxon>Spermatophyta</taxon>
        <taxon>Magnoliopsida</taxon>
        <taxon>Liliopsida</taxon>
        <taxon>Asparagales</taxon>
        <taxon>Orchidaceae</taxon>
        <taxon>Apostasioideae</taxon>
        <taxon>Apostasia</taxon>
    </lineage>
</organism>
<dbReference type="AlphaFoldDB" id="A0A2H9ZUM9"/>
<evidence type="ECO:0000313" key="3">
    <source>
        <dbReference type="Proteomes" id="UP000236161"/>
    </source>
</evidence>
<protein>
    <submittedName>
        <fullName evidence="2">Uncharacterized protein</fullName>
    </submittedName>
</protein>
<evidence type="ECO:0000313" key="2">
    <source>
        <dbReference type="EMBL" id="PKA47005.1"/>
    </source>
</evidence>
<evidence type="ECO:0000256" key="1">
    <source>
        <dbReference type="SAM" id="MobiDB-lite"/>
    </source>
</evidence>
<dbReference type="Proteomes" id="UP000236161">
    <property type="component" value="Unassembled WGS sequence"/>
</dbReference>
<dbReference type="EMBL" id="KZ453612">
    <property type="protein sequence ID" value="PKA47005.1"/>
    <property type="molecule type" value="Genomic_DNA"/>
</dbReference>
<name>A0A2H9ZUM9_9ASPA</name>
<feature type="compositionally biased region" description="Basic and acidic residues" evidence="1">
    <location>
        <begin position="44"/>
        <end position="59"/>
    </location>
</feature>
<gene>
    <name evidence="2" type="ORF">AXF42_Ash011679</name>
</gene>
<reference evidence="2 3" key="1">
    <citation type="journal article" date="2017" name="Nature">
        <title>The Apostasia genome and the evolution of orchids.</title>
        <authorList>
            <person name="Zhang G.Q."/>
            <person name="Liu K.W."/>
            <person name="Li Z."/>
            <person name="Lohaus R."/>
            <person name="Hsiao Y.Y."/>
            <person name="Niu S.C."/>
            <person name="Wang J.Y."/>
            <person name="Lin Y.C."/>
            <person name="Xu Q."/>
            <person name="Chen L.J."/>
            <person name="Yoshida K."/>
            <person name="Fujiwara S."/>
            <person name="Wang Z.W."/>
            <person name="Zhang Y.Q."/>
            <person name="Mitsuda N."/>
            <person name="Wang M."/>
            <person name="Liu G.H."/>
            <person name="Pecoraro L."/>
            <person name="Huang H.X."/>
            <person name="Xiao X.J."/>
            <person name="Lin M."/>
            <person name="Wu X.Y."/>
            <person name="Wu W.L."/>
            <person name="Chen Y.Y."/>
            <person name="Chang S.B."/>
            <person name="Sakamoto S."/>
            <person name="Ohme-Takagi M."/>
            <person name="Yagi M."/>
            <person name="Zeng S.J."/>
            <person name="Shen C.Y."/>
            <person name="Yeh C.M."/>
            <person name="Luo Y.B."/>
            <person name="Tsai W.C."/>
            <person name="Van de Peer Y."/>
            <person name="Liu Z.J."/>
        </authorList>
    </citation>
    <scope>NUCLEOTIDE SEQUENCE [LARGE SCALE GENOMIC DNA]</scope>
    <source>
        <strain evidence="3">cv. Shenzhen</strain>
        <tissue evidence="2">Stem</tissue>
    </source>
</reference>